<protein>
    <submittedName>
        <fullName evidence="1">Uncharacterized protein</fullName>
    </submittedName>
</protein>
<name>A0AAD7ZHY0_DIPPU</name>
<keyword evidence="2" id="KW-1185">Reference proteome</keyword>
<comment type="caution">
    <text evidence="1">The sequence shown here is derived from an EMBL/GenBank/DDBJ whole genome shotgun (WGS) entry which is preliminary data.</text>
</comment>
<feature type="non-terminal residue" evidence="1">
    <location>
        <position position="62"/>
    </location>
</feature>
<accession>A0AAD7ZHY0</accession>
<proteinExistence type="predicted"/>
<feature type="non-terminal residue" evidence="1">
    <location>
        <position position="1"/>
    </location>
</feature>
<gene>
    <name evidence="1" type="ORF">L9F63_003951</name>
</gene>
<dbReference type="AlphaFoldDB" id="A0AAD7ZHY0"/>
<organism evidence="1 2">
    <name type="scientific">Diploptera punctata</name>
    <name type="common">Pacific beetle cockroach</name>
    <dbReference type="NCBI Taxonomy" id="6984"/>
    <lineage>
        <taxon>Eukaryota</taxon>
        <taxon>Metazoa</taxon>
        <taxon>Ecdysozoa</taxon>
        <taxon>Arthropoda</taxon>
        <taxon>Hexapoda</taxon>
        <taxon>Insecta</taxon>
        <taxon>Pterygota</taxon>
        <taxon>Neoptera</taxon>
        <taxon>Polyneoptera</taxon>
        <taxon>Dictyoptera</taxon>
        <taxon>Blattodea</taxon>
        <taxon>Blaberoidea</taxon>
        <taxon>Blaberidae</taxon>
        <taxon>Diplopterinae</taxon>
        <taxon>Diploptera</taxon>
    </lineage>
</organism>
<dbReference type="Proteomes" id="UP001233999">
    <property type="component" value="Unassembled WGS sequence"/>
</dbReference>
<dbReference type="EMBL" id="JASPKZ010008341">
    <property type="protein sequence ID" value="KAJ9580397.1"/>
    <property type="molecule type" value="Genomic_DNA"/>
</dbReference>
<evidence type="ECO:0000313" key="1">
    <source>
        <dbReference type="EMBL" id="KAJ9580397.1"/>
    </source>
</evidence>
<reference evidence="1" key="2">
    <citation type="submission" date="2023-05" db="EMBL/GenBank/DDBJ databases">
        <authorList>
            <person name="Fouks B."/>
        </authorList>
    </citation>
    <scope>NUCLEOTIDE SEQUENCE</scope>
    <source>
        <strain evidence="1">Stay&amp;Tobe</strain>
        <tissue evidence="1">Testes</tissue>
    </source>
</reference>
<evidence type="ECO:0000313" key="2">
    <source>
        <dbReference type="Proteomes" id="UP001233999"/>
    </source>
</evidence>
<reference evidence="1" key="1">
    <citation type="journal article" date="2023" name="IScience">
        <title>Live-bearing cockroach genome reveals convergent evolutionary mechanisms linked to viviparity in insects and beyond.</title>
        <authorList>
            <person name="Fouks B."/>
            <person name="Harrison M.C."/>
            <person name="Mikhailova A.A."/>
            <person name="Marchal E."/>
            <person name="English S."/>
            <person name="Carruthers M."/>
            <person name="Jennings E.C."/>
            <person name="Chiamaka E.L."/>
            <person name="Frigard R.A."/>
            <person name="Pippel M."/>
            <person name="Attardo G.M."/>
            <person name="Benoit J.B."/>
            <person name="Bornberg-Bauer E."/>
            <person name="Tobe S.S."/>
        </authorList>
    </citation>
    <scope>NUCLEOTIDE SEQUENCE</scope>
    <source>
        <strain evidence="1">Stay&amp;Tobe</strain>
    </source>
</reference>
<sequence length="62" mass="7240">SRKYRPTPTEKHHGGRQTYRPHPICIFNICTASISVTRNITGVKFHWHEARILEITGQLQEQ</sequence>